<organism evidence="1 2">
    <name type="scientific">Mycobacterium phage Bromden</name>
    <dbReference type="NCBI Taxonomy" id="2283252"/>
    <lineage>
        <taxon>Viruses</taxon>
        <taxon>Duplodnaviria</taxon>
        <taxon>Heunggongvirae</taxon>
        <taxon>Uroviricota</taxon>
        <taxon>Caudoviricetes</taxon>
        <taxon>Vilmaviridae</taxon>
        <taxon>Lclasvirinae</taxon>
        <taxon>Bromdenvirus</taxon>
        <taxon>Bromdenvirus bromden</taxon>
    </lineage>
</organism>
<dbReference type="Proteomes" id="UP000258832">
    <property type="component" value="Segment"/>
</dbReference>
<proteinExistence type="predicted"/>
<name>A0A345MBE7_9CAUD</name>
<dbReference type="Pfam" id="PF23841">
    <property type="entry name" value="Phage_tail_terminator_2"/>
    <property type="match status" value="1"/>
</dbReference>
<dbReference type="GeneID" id="63209825"/>
<dbReference type="InterPro" id="IPR057003">
    <property type="entry name" value="Phage_tail_terminator_2"/>
</dbReference>
<dbReference type="EMBL" id="MH576973">
    <property type="protein sequence ID" value="AXH67818.1"/>
    <property type="molecule type" value="Genomic_DNA"/>
</dbReference>
<accession>A0A345MBE7</accession>
<sequence length="167" mass="19260">MTVVLPDWYEEAFVNVENLFIDIFTDLLPDYESGCWAPDDWLADEIEVKPTIWFFRLPGGRVDWDGRKDECQLQVMVVTGSRDDSWRLMDFVRAMLLPMQGDKYKMTDGYTAQIRCAGEVAGPQLLTPGQRIDTRVVTATFKVSVSMKSAKNYKQKLYELWQSLRGS</sequence>
<evidence type="ECO:0000313" key="2">
    <source>
        <dbReference type="Proteomes" id="UP000258832"/>
    </source>
</evidence>
<dbReference type="RefSeq" id="YP_010013242.1">
    <property type="nucleotide sequence ID" value="NC_053510.1"/>
</dbReference>
<keyword evidence="2" id="KW-1185">Reference proteome</keyword>
<reference evidence="2" key="1">
    <citation type="submission" date="2018-07" db="EMBL/GenBank/DDBJ databases">
        <authorList>
            <person name="Quirk P.G."/>
            <person name="Krulwich T.A."/>
        </authorList>
    </citation>
    <scope>NUCLEOTIDE SEQUENCE [LARGE SCALE GENOMIC DNA]</scope>
</reference>
<evidence type="ECO:0000313" key="1">
    <source>
        <dbReference type="EMBL" id="AXH67818.1"/>
    </source>
</evidence>
<protein>
    <submittedName>
        <fullName evidence="1">Tail terminator</fullName>
    </submittedName>
</protein>
<gene>
    <name evidence="1" type="primary">12</name>
    <name evidence="1" type="ORF">SEA_BROMDEN_12</name>
</gene>
<dbReference type="KEGG" id="vg:63209825"/>